<comment type="caution">
    <text evidence="1">The sequence shown here is derived from an EMBL/GenBank/DDBJ whole genome shotgun (WGS) entry which is preliminary data.</text>
</comment>
<proteinExistence type="predicted"/>
<organism evidence="1 2">
    <name type="scientific">Pedobacter albus</name>
    <dbReference type="NCBI Taxonomy" id="3113905"/>
    <lineage>
        <taxon>Bacteria</taxon>
        <taxon>Pseudomonadati</taxon>
        <taxon>Bacteroidota</taxon>
        <taxon>Sphingobacteriia</taxon>
        <taxon>Sphingobacteriales</taxon>
        <taxon>Sphingobacteriaceae</taxon>
        <taxon>Pedobacter</taxon>
    </lineage>
</organism>
<dbReference type="PROSITE" id="PS51257">
    <property type="entry name" value="PROKAR_LIPOPROTEIN"/>
    <property type="match status" value="1"/>
</dbReference>
<name>A0ABU7I881_9SPHI</name>
<keyword evidence="2" id="KW-1185">Reference proteome</keyword>
<evidence type="ECO:0000313" key="2">
    <source>
        <dbReference type="Proteomes" id="UP001336835"/>
    </source>
</evidence>
<reference evidence="1 2" key="1">
    <citation type="submission" date="2024-01" db="EMBL/GenBank/DDBJ databases">
        <title>Pedobacter sp. nov., isolated from fresh soil.</title>
        <authorList>
            <person name="Le N.T.T."/>
        </authorList>
    </citation>
    <scope>NUCLEOTIDE SEQUENCE [LARGE SCALE GENOMIC DNA]</scope>
    <source>
        <strain evidence="1 2">KR3-3</strain>
    </source>
</reference>
<gene>
    <name evidence="1" type="ORF">VRU48_11135</name>
</gene>
<protein>
    <recommendedName>
        <fullName evidence="3">Lipoprotein</fullName>
    </recommendedName>
</protein>
<dbReference type="Proteomes" id="UP001336835">
    <property type="component" value="Unassembled WGS sequence"/>
</dbReference>
<dbReference type="EMBL" id="JAZDQT010000002">
    <property type="protein sequence ID" value="MEE1945661.1"/>
    <property type="molecule type" value="Genomic_DNA"/>
</dbReference>
<evidence type="ECO:0000313" key="1">
    <source>
        <dbReference type="EMBL" id="MEE1945661.1"/>
    </source>
</evidence>
<evidence type="ECO:0008006" key="3">
    <source>
        <dbReference type="Google" id="ProtNLM"/>
    </source>
</evidence>
<accession>A0ABU7I881</accession>
<dbReference type="RefSeq" id="WP_330107999.1">
    <property type="nucleotide sequence ID" value="NZ_JAZDQT010000002.1"/>
</dbReference>
<sequence length="133" mass="14891">MKYQYLNKTFFGLLLLLFALTGCKEKDFQSTRSQDQADLSRLRIELDKLSGQSNCDATTEWVILAIGAKSCGGPSEYIAYNKKIDVEQFLKKVAIYTNKQKAFNVKWGFGSDCSVIEPPKSVACVDGKAKLVY</sequence>